<dbReference type="EMBL" id="KN823341">
    <property type="protein sequence ID" value="KIO17819.1"/>
    <property type="molecule type" value="Genomic_DNA"/>
</dbReference>
<gene>
    <name evidence="4" type="ORF">M407DRAFT_49449</name>
    <name evidence="2" type="ORF">M407DRAFT_52263</name>
    <name evidence="3" type="ORF">M407DRAFT_53252</name>
</gene>
<keyword evidence="5" id="KW-1185">Reference proteome</keyword>
<evidence type="ECO:0000259" key="1">
    <source>
        <dbReference type="Pfam" id="PF24764"/>
    </source>
</evidence>
<evidence type="ECO:0000313" key="3">
    <source>
        <dbReference type="EMBL" id="KIO17907.1"/>
    </source>
</evidence>
<dbReference type="Pfam" id="PF24764">
    <property type="entry name" value="rva_4"/>
    <property type="match status" value="1"/>
</dbReference>
<evidence type="ECO:0000313" key="4">
    <source>
        <dbReference type="EMBL" id="KIO18392.1"/>
    </source>
</evidence>
<protein>
    <recommendedName>
        <fullName evidence="1">Integrase core domain-containing protein</fullName>
    </recommendedName>
</protein>
<name>A0A0C3Q4L9_9AGAM</name>
<dbReference type="InterPro" id="IPR058913">
    <property type="entry name" value="Integrase_dom_put"/>
</dbReference>
<reference evidence="2" key="3">
    <citation type="submission" date="2015-02" db="EMBL/GenBank/DDBJ databases">
        <title>Evolutionary Origins and Diversification of the Mycorrhizal Mutualists.</title>
        <authorList>
            <consortium name="DOE Joint Genome Institute"/>
            <consortium name="Mycorrhizal Genomics Consortium"/>
            <person name="Kohler A."/>
            <person name="Kuo A."/>
            <person name="Nagy L.G."/>
            <person name="Floudas D."/>
            <person name="Copeland A."/>
            <person name="Barry K.W."/>
            <person name="Cichocki N."/>
            <person name="Veneault-Fourrey C."/>
            <person name="LaButti K."/>
            <person name="Lindquist E.A."/>
            <person name="Lipzen A."/>
            <person name="Lundell T."/>
            <person name="Morin E."/>
            <person name="Murat C."/>
            <person name="Riley R."/>
            <person name="Ohm R."/>
            <person name="Sun H."/>
            <person name="Tunlid A."/>
            <person name="Henrissat B."/>
            <person name="Grigoriev I.V."/>
            <person name="Hibbett D.S."/>
            <person name="Martin F."/>
        </authorList>
    </citation>
    <scope>NUCLEOTIDE SEQUENCE</scope>
    <source>
        <strain evidence="2">MUT 4182</strain>
    </source>
</reference>
<feature type="domain" description="Integrase core" evidence="1">
    <location>
        <begin position="18"/>
        <end position="53"/>
    </location>
</feature>
<feature type="non-terminal residue" evidence="2">
    <location>
        <position position="53"/>
    </location>
</feature>
<dbReference type="EMBL" id="KN823291">
    <property type="protein sequence ID" value="KIO18392.1"/>
    <property type="molecule type" value="Genomic_DNA"/>
</dbReference>
<proteinExistence type="predicted"/>
<reference evidence="5" key="2">
    <citation type="submission" date="2015-01" db="EMBL/GenBank/DDBJ databases">
        <title>Evolutionary Origins and Diversification of the Mycorrhizal Mutualists.</title>
        <authorList>
            <consortium name="DOE Joint Genome Institute"/>
            <consortium name="Mycorrhizal Genomics Consortium"/>
            <person name="Kohler A."/>
            <person name="Kuo A."/>
            <person name="Nagy L.G."/>
            <person name="Floudas D."/>
            <person name="Copeland A."/>
            <person name="Barry K.W."/>
            <person name="Cichocki N."/>
            <person name="Veneault-Fourrey C."/>
            <person name="LaButti K."/>
            <person name="Lindquist E.A."/>
            <person name="Lipzen A."/>
            <person name="Lundell T."/>
            <person name="Morin E."/>
            <person name="Murat C."/>
            <person name="Riley R."/>
            <person name="Ohm R."/>
            <person name="Sun H."/>
            <person name="Tunlid A."/>
            <person name="Henrissat B."/>
            <person name="Grigoriev I.V."/>
            <person name="Hibbett D.S."/>
            <person name="Martin F."/>
        </authorList>
    </citation>
    <scope>NUCLEOTIDE SEQUENCE [LARGE SCALE GENOMIC DNA]</scope>
    <source>
        <strain evidence="3 5">MUT 4182</strain>
    </source>
</reference>
<sequence length="53" mass="6250">DAIAPVFRWKRAIVRRSYYVPFPNSLWHIDGHHKLIRWKIVTHGGVDGKTRVV</sequence>
<reference evidence="2 5" key="1">
    <citation type="submission" date="2014-04" db="EMBL/GenBank/DDBJ databases">
        <authorList>
            <consortium name="DOE Joint Genome Institute"/>
            <person name="Kuo A."/>
            <person name="Girlanda M."/>
            <person name="Perotto S."/>
            <person name="Kohler A."/>
            <person name="Nagy L.G."/>
            <person name="Floudas D."/>
            <person name="Copeland A."/>
            <person name="Barry K.W."/>
            <person name="Cichocki N."/>
            <person name="Veneault-Fourrey C."/>
            <person name="LaButti K."/>
            <person name="Lindquist E.A."/>
            <person name="Lipzen A."/>
            <person name="Lundell T."/>
            <person name="Morin E."/>
            <person name="Murat C."/>
            <person name="Sun H."/>
            <person name="Tunlid A."/>
            <person name="Henrissat B."/>
            <person name="Grigoriev I.V."/>
            <person name="Hibbett D.S."/>
            <person name="Martin F."/>
            <person name="Nordberg H.P."/>
            <person name="Cantor M.N."/>
            <person name="Hua S.X."/>
        </authorList>
    </citation>
    <scope>NUCLEOTIDE SEQUENCE [LARGE SCALE GENOMIC DNA]</scope>
    <source>
        <strain evidence="2 5">MUT 4182</strain>
    </source>
</reference>
<dbReference type="AlphaFoldDB" id="A0A0C3Q4L9"/>
<evidence type="ECO:0000313" key="5">
    <source>
        <dbReference type="Proteomes" id="UP000054248"/>
    </source>
</evidence>
<feature type="non-terminal residue" evidence="2">
    <location>
        <position position="1"/>
    </location>
</feature>
<dbReference type="Proteomes" id="UP000054248">
    <property type="component" value="Unassembled WGS sequence"/>
</dbReference>
<evidence type="ECO:0000313" key="2">
    <source>
        <dbReference type="EMBL" id="KIO17819.1"/>
    </source>
</evidence>
<dbReference type="STRING" id="1051891.A0A0C3Q4L9"/>
<dbReference type="PANTHER" id="PTHR46791">
    <property type="entry name" value="EXPRESSED PROTEIN"/>
    <property type="match status" value="1"/>
</dbReference>
<dbReference type="OrthoDB" id="2686689at2759"/>
<dbReference type="EMBL" id="KN823332">
    <property type="protein sequence ID" value="KIO17907.1"/>
    <property type="molecule type" value="Genomic_DNA"/>
</dbReference>
<dbReference type="PANTHER" id="PTHR46791:SF5">
    <property type="entry name" value="CLR5 DOMAIN-CONTAINING PROTEIN-RELATED"/>
    <property type="match status" value="1"/>
</dbReference>
<dbReference type="HOGENOM" id="CLU_202236_0_0_1"/>
<organism evidence="2 5">
    <name type="scientific">Tulasnella calospora MUT 4182</name>
    <dbReference type="NCBI Taxonomy" id="1051891"/>
    <lineage>
        <taxon>Eukaryota</taxon>
        <taxon>Fungi</taxon>
        <taxon>Dikarya</taxon>
        <taxon>Basidiomycota</taxon>
        <taxon>Agaricomycotina</taxon>
        <taxon>Agaricomycetes</taxon>
        <taxon>Cantharellales</taxon>
        <taxon>Tulasnellaceae</taxon>
        <taxon>Tulasnella</taxon>
    </lineage>
</organism>
<accession>A0A0C3Q4L9</accession>